<dbReference type="Gene3D" id="3.30.70.270">
    <property type="match status" value="1"/>
</dbReference>
<dbReference type="CDD" id="cd00130">
    <property type="entry name" value="PAS"/>
    <property type="match status" value="1"/>
</dbReference>
<evidence type="ECO:0000259" key="2">
    <source>
        <dbReference type="PROSITE" id="PS50887"/>
    </source>
</evidence>
<dbReference type="SUPFAM" id="SSF55073">
    <property type="entry name" value="Nucleotide cyclase"/>
    <property type="match status" value="1"/>
</dbReference>
<feature type="domain" description="GGDEF" evidence="2">
    <location>
        <begin position="170"/>
        <end position="301"/>
    </location>
</feature>
<gene>
    <name evidence="3" type="ORF">SAMN02745199_1275</name>
</gene>
<dbReference type="PROSITE" id="PS50887">
    <property type="entry name" value="GGDEF"/>
    <property type="match status" value="1"/>
</dbReference>
<dbReference type="NCBIfam" id="TIGR00229">
    <property type="entry name" value="sensory_box"/>
    <property type="match status" value="1"/>
</dbReference>
<dbReference type="SUPFAM" id="SSF55785">
    <property type="entry name" value="PYP-like sensor domain (PAS domain)"/>
    <property type="match status" value="1"/>
</dbReference>
<evidence type="ECO:0000313" key="4">
    <source>
        <dbReference type="Proteomes" id="UP000242592"/>
    </source>
</evidence>
<dbReference type="PANTHER" id="PTHR46663:SF4">
    <property type="entry name" value="DIGUANYLATE CYCLASE DGCT-RELATED"/>
    <property type="match status" value="1"/>
</dbReference>
<dbReference type="InterPro" id="IPR029787">
    <property type="entry name" value="Nucleotide_cyclase"/>
</dbReference>
<keyword evidence="4" id="KW-1185">Reference proteome</keyword>
<dbReference type="PROSITE" id="PS50112">
    <property type="entry name" value="PAS"/>
    <property type="match status" value="1"/>
</dbReference>
<dbReference type="InterPro" id="IPR043128">
    <property type="entry name" value="Rev_trsase/Diguanyl_cyclase"/>
</dbReference>
<dbReference type="EMBL" id="FQXN01000004">
    <property type="protein sequence ID" value="SHH48120.1"/>
    <property type="molecule type" value="Genomic_DNA"/>
</dbReference>
<dbReference type="FunFam" id="3.30.70.270:FF:000001">
    <property type="entry name" value="Diguanylate cyclase domain protein"/>
    <property type="match status" value="1"/>
</dbReference>
<dbReference type="RefSeq" id="WP_073073316.1">
    <property type="nucleotide sequence ID" value="NZ_FQXN01000004.1"/>
</dbReference>
<accession>A0A1M5TBY0</accession>
<evidence type="ECO:0000313" key="3">
    <source>
        <dbReference type="EMBL" id="SHH48120.1"/>
    </source>
</evidence>
<dbReference type="CDD" id="cd01949">
    <property type="entry name" value="GGDEF"/>
    <property type="match status" value="1"/>
</dbReference>
<sequence length="301" mass="34864">MILTEKTFKNLLNYISDGVYLVDTNRKILYWNKRAEEITGYQSKEVVGKYCFNDDLRHIDESGMQLCDKDCPLVIAIKENKYVEKHVFLHHRNGYRVPVNLKTFPVIDDMEKVIGAICVFNSAIEQTSLRRELEECKEQSYVDDLTGVFNRKGLEFFLNKKIKEVKRYKRKICVLFLDLDDFKVINDVHGHCMGDKVLKIIAESLKNNLRADDIVARFGGDEFVVISEINDKFSIEFLARKIKMLVEYSFFKTESGDVIKTSASIGGTMIKEDDTVQSILRRADKLMYESKLKGKNTYTIS</sequence>
<dbReference type="SMART" id="SM00267">
    <property type="entry name" value="GGDEF"/>
    <property type="match status" value="1"/>
</dbReference>
<dbReference type="SMART" id="SM00091">
    <property type="entry name" value="PAS"/>
    <property type="match status" value="1"/>
</dbReference>
<evidence type="ECO:0000259" key="1">
    <source>
        <dbReference type="PROSITE" id="PS50112"/>
    </source>
</evidence>
<dbReference type="InterPro" id="IPR000014">
    <property type="entry name" value="PAS"/>
</dbReference>
<dbReference type="Gene3D" id="3.30.450.20">
    <property type="entry name" value="PAS domain"/>
    <property type="match status" value="1"/>
</dbReference>
<name>A0A1M5TBY0_9BACT</name>
<dbReference type="Pfam" id="PF00990">
    <property type="entry name" value="GGDEF"/>
    <property type="match status" value="1"/>
</dbReference>
<feature type="domain" description="PAS" evidence="1">
    <location>
        <begin position="4"/>
        <end position="49"/>
    </location>
</feature>
<dbReference type="InterPro" id="IPR035965">
    <property type="entry name" value="PAS-like_dom_sf"/>
</dbReference>
<dbReference type="NCBIfam" id="TIGR00254">
    <property type="entry name" value="GGDEF"/>
    <property type="match status" value="1"/>
</dbReference>
<protein>
    <submittedName>
        <fullName evidence="3">PAS domain S-box-containing protein/diguanylate cyclase (GGDEF) domain-containing protein</fullName>
    </submittedName>
</protein>
<dbReference type="InterPro" id="IPR052163">
    <property type="entry name" value="DGC-Regulatory_Protein"/>
</dbReference>
<organism evidence="3 4">
    <name type="scientific">Thermosipho atlanticus DSM 15807</name>
    <dbReference type="NCBI Taxonomy" id="1123380"/>
    <lineage>
        <taxon>Bacteria</taxon>
        <taxon>Thermotogati</taxon>
        <taxon>Thermotogota</taxon>
        <taxon>Thermotogae</taxon>
        <taxon>Thermotogales</taxon>
        <taxon>Fervidobacteriaceae</taxon>
        <taxon>Thermosipho</taxon>
    </lineage>
</organism>
<dbReference type="PANTHER" id="PTHR46663">
    <property type="entry name" value="DIGUANYLATE CYCLASE DGCT-RELATED"/>
    <property type="match status" value="1"/>
</dbReference>
<dbReference type="Proteomes" id="UP000242592">
    <property type="component" value="Unassembled WGS sequence"/>
</dbReference>
<dbReference type="AlphaFoldDB" id="A0A1M5TBY0"/>
<reference evidence="4" key="1">
    <citation type="submission" date="2016-11" db="EMBL/GenBank/DDBJ databases">
        <authorList>
            <person name="Varghese N."/>
            <person name="Submissions S."/>
        </authorList>
    </citation>
    <scope>NUCLEOTIDE SEQUENCE [LARGE SCALE GENOMIC DNA]</scope>
    <source>
        <strain evidence="4">DSM 15807</strain>
    </source>
</reference>
<dbReference type="Pfam" id="PF13426">
    <property type="entry name" value="PAS_9"/>
    <property type="match status" value="1"/>
</dbReference>
<dbReference type="STRING" id="1123380.SAMN02745199_1275"/>
<dbReference type="InterPro" id="IPR000160">
    <property type="entry name" value="GGDEF_dom"/>
</dbReference>
<proteinExistence type="predicted"/>